<feature type="active site" description="Charge relay system" evidence="9">
    <location>
        <position position="102"/>
    </location>
</feature>
<dbReference type="SUPFAM" id="SSF55620">
    <property type="entry name" value="Tetrahydrobiopterin biosynthesis enzymes-like"/>
    <property type="match status" value="1"/>
</dbReference>
<evidence type="ECO:0000256" key="2">
    <source>
        <dbReference type="ARBA" id="ARBA00008900"/>
    </source>
</evidence>
<comment type="pathway">
    <text evidence="1 8">Purine metabolism; 7-cyano-7-deazaguanine biosynthesis.</text>
</comment>
<proteinExistence type="inferred from homology"/>
<dbReference type="PANTHER" id="PTHR12589">
    <property type="entry name" value="PYRUVOYL TETRAHYDROBIOPTERIN SYNTHASE"/>
    <property type="match status" value="1"/>
</dbReference>
<reference evidence="13" key="1">
    <citation type="journal article" date="2020" name="mSystems">
        <title>Genome- and Community-Level Interaction Insights into Carbon Utilization and Element Cycling Functions of Hydrothermarchaeota in Hydrothermal Sediment.</title>
        <authorList>
            <person name="Zhou Z."/>
            <person name="Liu Y."/>
            <person name="Xu W."/>
            <person name="Pan J."/>
            <person name="Luo Z.H."/>
            <person name="Li M."/>
        </authorList>
    </citation>
    <scope>NUCLEOTIDE SEQUENCE [LARGE SCALE GENOMIC DNA]</scope>
    <source>
        <strain evidence="12">SpSt-236</strain>
        <strain evidence="11">SpSt-265</strain>
        <strain evidence="13">SpSt-465</strain>
    </source>
</reference>
<feature type="active site" description="Proton acceptor" evidence="9">
    <location>
        <position position="23"/>
    </location>
</feature>
<dbReference type="NCBIfam" id="TIGR03367">
    <property type="entry name" value="queuosine_QueD"/>
    <property type="match status" value="1"/>
</dbReference>
<dbReference type="EMBL" id="DSTU01000008">
    <property type="protein sequence ID" value="HFJ54353.1"/>
    <property type="molecule type" value="Genomic_DNA"/>
</dbReference>
<evidence type="ECO:0000313" key="13">
    <source>
        <dbReference type="EMBL" id="HFJ54353.1"/>
    </source>
</evidence>
<dbReference type="UniPathway" id="UPA00391"/>
<dbReference type="Pfam" id="PF01242">
    <property type="entry name" value="PTPS"/>
    <property type="match status" value="1"/>
</dbReference>
<evidence type="ECO:0000313" key="11">
    <source>
        <dbReference type="EMBL" id="HEA86421.1"/>
    </source>
</evidence>
<dbReference type="Gene3D" id="3.30.479.10">
    <property type="entry name" value="6-pyruvoyl tetrahydropterin synthase/QueD"/>
    <property type="match status" value="1"/>
</dbReference>
<feature type="binding site" evidence="10">
    <location>
        <position position="29"/>
    </location>
    <ligand>
        <name>Zn(2+)</name>
        <dbReference type="ChEBI" id="CHEBI:29105"/>
    </ligand>
</feature>
<evidence type="ECO:0000256" key="8">
    <source>
        <dbReference type="PIRNR" id="PIRNR006113"/>
    </source>
</evidence>
<comment type="cofactor">
    <cofactor evidence="8 10">
        <name>Zn(2+)</name>
        <dbReference type="ChEBI" id="CHEBI:29105"/>
    </cofactor>
    <text evidence="8 10">Binds 1 zinc ion per subunit.</text>
</comment>
<dbReference type="PANTHER" id="PTHR12589:SF7">
    <property type="entry name" value="6-PYRUVOYL TETRAHYDROBIOPTERIN SYNTHASE"/>
    <property type="match status" value="1"/>
</dbReference>
<evidence type="ECO:0000313" key="12">
    <source>
        <dbReference type="EMBL" id="HEE18531.1"/>
    </source>
</evidence>
<comment type="caution">
    <text evidence="13">The sequence shown here is derived from an EMBL/GenBank/DDBJ whole genome shotgun (WGS) entry which is preliminary data.</text>
</comment>
<feature type="binding site" evidence="10">
    <location>
        <position position="27"/>
    </location>
    <ligand>
        <name>Zn(2+)</name>
        <dbReference type="ChEBI" id="CHEBI:29105"/>
    </ligand>
</feature>
<dbReference type="EMBL" id="DSKA01000229">
    <property type="protein sequence ID" value="HEE18531.1"/>
    <property type="molecule type" value="Genomic_DNA"/>
</dbReference>
<comment type="catalytic activity">
    <reaction evidence="7 8">
        <text>7,8-dihydroneopterin 3'-triphosphate + H2O = 6-carboxy-5,6,7,8-tetrahydropterin + triphosphate + acetaldehyde + 2 H(+)</text>
        <dbReference type="Rhea" id="RHEA:27966"/>
        <dbReference type="ChEBI" id="CHEBI:15343"/>
        <dbReference type="ChEBI" id="CHEBI:15377"/>
        <dbReference type="ChEBI" id="CHEBI:15378"/>
        <dbReference type="ChEBI" id="CHEBI:18036"/>
        <dbReference type="ChEBI" id="CHEBI:58462"/>
        <dbReference type="ChEBI" id="CHEBI:61032"/>
        <dbReference type="EC" id="4.1.2.50"/>
    </reaction>
</comment>
<dbReference type="AlphaFoldDB" id="A0A7C3F085"/>
<name>A0A7C3F085_UNCW3</name>
<feature type="active site" description="Charge relay system" evidence="9">
    <location>
        <position position="65"/>
    </location>
</feature>
<dbReference type="InterPro" id="IPR007115">
    <property type="entry name" value="6-PTP_synth/QueD"/>
</dbReference>
<keyword evidence="5 8" id="KW-0862">Zinc</keyword>
<evidence type="ECO:0000256" key="1">
    <source>
        <dbReference type="ARBA" id="ARBA00005061"/>
    </source>
</evidence>
<comment type="similarity">
    <text evidence="2 8">Belongs to the PTPS family. QueD subfamily.</text>
</comment>
<evidence type="ECO:0000256" key="4">
    <source>
        <dbReference type="ARBA" id="ARBA00022723"/>
    </source>
</evidence>
<evidence type="ECO:0000256" key="6">
    <source>
        <dbReference type="ARBA" id="ARBA00023239"/>
    </source>
</evidence>
<dbReference type="GO" id="GO:0046872">
    <property type="term" value="F:metal ion binding"/>
    <property type="evidence" value="ECO:0007669"/>
    <property type="project" value="UniProtKB-KW"/>
</dbReference>
<feature type="binding site" evidence="10">
    <location>
        <position position="14"/>
    </location>
    <ligand>
        <name>Zn(2+)</name>
        <dbReference type="ChEBI" id="CHEBI:29105"/>
    </ligand>
</feature>
<gene>
    <name evidence="13" type="primary">queD</name>
    <name evidence="12" type="ORF">ENP62_03145</name>
    <name evidence="11" type="ORF">ENP94_00185</name>
    <name evidence="13" type="ORF">ENS16_06675</name>
</gene>
<dbReference type="InterPro" id="IPR038418">
    <property type="entry name" value="6-PTP_synth/QueD_sf"/>
</dbReference>
<dbReference type="GO" id="GO:0008616">
    <property type="term" value="P:tRNA queuosine(34) biosynthetic process"/>
    <property type="evidence" value="ECO:0007669"/>
    <property type="project" value="UniProtKB-KW"/>
</dbReference>
<dbReference type="EMBL" id="DSLG01000001">
    <property type="protein sequence ID" value="HEA86421.1"/>
    <property type="molecule type" value="Genomic_DNA"/>
</dbReference>
<keyword evidence="6 8" id="KW-0456">Lyase</keyword>
<evidence type="ECO:0000256" key="9">
    <source>
        <dbReference type="PIRSR" id="PIRSR006113-1"/>
    </source>
</evidence>
<keyword evidence="4 8" id="KW-0479">Metal-binding</keyword>
<evidence type="ECO:0000256" key="3">
    <source>
        <dbReference type="ARBA" id="ARBA00018141"/>
    </source>
</evidence>
<dbReference type="GO" id="GO:0070497">
    <property type="term" value="F:6-carboxytetrahydropterin synthase activity"/>
    <property type="evidence" value="ECO:0007669"/>
    <property type="project" value="UniProtKB-EC"/>
</dbReference>
<dbReference type="PIRSF" id="PIRSF006113">
    <property type="entry name" value="PTP_synth"/>
    <property type="match status" value="1"/>
</dbReference>
<evidence type="ECO:0000256" key="7">
    <source>
        <dbReference type="ARBA" id="ARBA00048807"/>
    </source>
</evidence>
<protein>
    <recommendedName>
        <fullName evidence="3 8">6-carboxy-5,6,7,8-tetrahydropterin synthase</fullName>
        <ecNumber evidence="8">4.-.-.-</ecNumber>
    </recommendedName>
</protein>
<keyword evidence="8" id="KW-0671">Queuosine biosynthesis</keyword>
<evidence type="ECO:0000256" key="10">
    <source>
        <dbReference type="PIRSR" id="PIRSR006113-2"/>
    </source>
</evidence>
<sequence>MYRIRVSKVFSAAHRIVEQGGKCEQLHGHNYRVEVVVGSERLNPPGMVVDFNELKEAVALILPDHKLLNEVYNFNPTAENLARYFYEQLQSRFPVVRVRVWENDECWAEYEPD</sequence>
<organism evidence="13">
    <name type="scientific">candidate division WOR-3 bacterium</name>
    <dbReference type="NCBI Taxonomy" id="2052148"/>
    <lineage>
        <taxon>Bacteria</taxon>
        <taxon>Bacteria division WOR-3</taxon>
    </lineage>
</organism>
<accession>A0A7C3F085</accession>
<dbReference type="EC" id="4.-.-.-" evidence="8"/>
<evidence type="ECO:0000256" key="5">
    <source>
        <dbReference type="ARBA" id="ARBA00022833"/>
    </source>
</evidence>